<dbReference type="Gene3D" id="2.60.120.430">
    <property type="entry name" value="Galactose-binding lectin"/>
    <property type="match status" value="1"/>
</dbReference>
<dbReference type="Gene3D" id="2.60.40.380">
    <property type="entry name" value="Purple acid phosphatase-like, N-terminal"/>
    <property type="match status" value="1"/>
</dbReference>
<dbReference type="Proteomes" id="UP000289841">
    <property type="component" value="Chromosome"/>
</dbReference>
<dbReference type="EMBL" id="LR215048">
    <property type="protein sequence ID" value="VEU80417.1"/>
    <property type="molecule type" value="Genomic_DNA"/>
</dbReference>
<protein>
    <submittedName>
        <fullName evidence="3">Exopolysaccharide biosynthesis protein related to N-acetylglucosamine-1-phosphodiester alpha-N-acetylglucosaminidase</fullName>
    </submittedName>
</protein>
<dbReference type="InterPro" id="IPR018711">
    <property type="entry name" value="NAGPA"/>
</dbReference>
<dbReference type="STRING" id="1278311.GCA_000428705_01571"/>
<reference evidence="3 4" key="1">
    <citation type="submission" date="2019-01" db="EMBL/GenBank/DDBJ databases">
        <authorList>
            <consortium name="Pathogen Informatics"/>
        </authorList>
    </citation>
    <scope>NUCLEOTIDE SEQUENCE [LARGE SCALE GENOMIC DNA]</scope>
    <source>
        <strain evidence="3 4">NCTC10138</strain>
    </source>
</reference>
<dbReference type="SUPFAM" id="SSF49363">
    <property type="entry name" value="Purple acid phosphatase, N-terminal domain"/>
    <property type="match status" value="1"/>
</dbReference>
<dbReference type="InterPro" id="IPR015914">
    <property type="entry name" value="PAPs_N"/>
</dbReference>
<dbReference type="Pfam" id="PF09992">
    <property type="entry name" value="NAGPA"/>
    <property type="match status" value="1"/>
</dbReference>
<dbReference type="InterPro" id="IPR008963">
    <property type="entry name" value="Purple_acid_Pase-like_N"/>
</dbReference>
<dbReference type="RefSeq" id="WP_052590040.1">
    <property type="nucleotide sequence ID" value="NZ_LR215048.1"/>
</dbReference>
<dbReference type="GO" id="GO:0005509">
    <property type="term" value="F:calcium ion binding"/>
    <property type="evidence" value="ECO:0007669"/>
    <property type="project" value="InterPro"/>
</dbReference>
<evidence type="ECO:0000256" key="1">
    <source>
        <dbReference type="ARBA" id="ARBA00022729"/>
    </source>
</evidence>
<organism evidence="3 4">
    <name type="scientific">Haploplasma axanthum</name>
    <name type="common">Acholeplasma axanthum</name>
    <dbReference type="NCBI Taxonomy" id="29552"/>
    <lineage>
        <taxon>Bacteria</taxon>
        <taxon>Bacillati</taxon>
        <taxon>Mycoplasmatota</taxon>
        <taxon>Mollicutes</taxon>
        <taxon>Acholeplasmatales</taxon>
        <taxon>Acholeplasmataceae</taxon>
        <taxon>Haploplasma</taxon>
    </lineage>
</organism>
<dbReference type="GO" id="GO:0003993">
    <property type="term" value="F:acid phosphatase activity"/>
    <property type="evidence" value="ECO:0007669"/>
    <property type="project" value="InterPro"/>
</dbReference>
<evidence type="ECO:0000313" key="4">
    <source>
        <dbReference type="Proteomes" id="UP000289841"/>
    </source>
</evidence>
<dbReference type="KEGG" id="aaxa:NCTC10138_00787"/>
<dbReference type="OrthoDB" id="9803752at2"/>
<evidence type="ECO:0000259" key="2">
    <source>
        <dbReference type="PROSITE" id="PS50222"/>
    </source>
</evidence>
<sequence length="1610" mass="177783">MRKLLSKLSIFMITISLTFLGFLAIAPTELLGLEYTGIGEKRFTWDREIYNGVNLNHTMSYNGNKDQKTYTIEFNPKTANLKPVVAYGGDVMYGNTMSSLVAAEEERGSHVVFGINGDAYDTSNGVSNGLVINDGKLITTSNATYGWGMYEDGTVKYGNAKLDINASITGGETFSIKHVNKERKLDTNGVYLLTEDFNSVTASTQAGVEVILSAGEEGLRIGNAFNLTVEEVVIVNANTEGNKTAIEKGKVVISTHEASPYYKALSELSNGTKITINANGNSDERIDWSQVKTGMGIFHLLMENGEATRQINDPAVHPRTSMGIKADGTIVLMQNDGRQIGWANGLSFKDMVEYMKELGVVTLFNFDGGGSSTISATIPGGDSAKVLNRPSDGHERANSNALLFIATEDKNENDPVEKLHLYVAGGTNYANKARVLENGNLDFLVTATDKNFYSKTIESNITYTLETTEGSSIGTIDETGRFTASSGKSKGKVIARYNNDIVGNFEIEVVDSISKIETDLTIISVAPGRTLGLDFRAYDEGIPVLLSSRALSFRLDPESLGSVSENGTFTATEGQGTGNLIVSYKEYELSIPVEVGKMPMQILDFEDNIFENGWNKYFTNIPNNGGAGSISINNDERFVKHGDGSLRIDYDFATKPLTGTVAIEIGESGYTTLEGQPTAIGAWIYGDGNGGWFRIQLTGGKYAGDTRIDWVGWKYIETAIPKDAPFPYQVQRAIRLLGTSSIANNKKGTIYVDSVRAIYDFKNDDNDAPTYNEASVFPSEGSKTSDIQQPISLTVYDETVEGQPKTGINTSRTELYINSKKITNLTQIVNQDGSVDISYQPGALDQLRPGKQNVKVRVEDNFGNKKFIEWSFIVEGYAVELIENAPNKDIIYANEEFTYGISSVEYKKFSSIDLEITYNSKMLELLDAPIIDNRLIVTNLDVDKEKGIIKAIIIGMENIEKNNVENIIELKFKALEEVNGTTGIKPTKITILEGSVTTDLILNGYDVKLDYKNILSYEGQTIEGNTTLKVVSEGKLVEGAEFFVTLDGDQVSFDGSTNEKGELITDFFGKYPIGTKFLIKAIKDGFISNTVTLEVLESLGTNIPEKIAVTVGENLSTSVGIGWQTSHNVKNGLVEVSLSEDLANKQQFTALSKTVVTTFGGNSREYTSWGSFITGLTPNTKYYYRVGNGLDNEWSEIHSFKTAVEKGDMDVAFYGDIQGGYSNFPNIVKRLNDLYPNIEFSILAGDVADNSHIYQEWTDIDKYTKEYFNNNVWMATVGNHDVYDDAQAFTGYFYGPSNGTTGQLGARNYYFEVGDAVFFNFDTEAGYGSYDPGYKKQIALFDEVMSKTTKTFKIVIMHRSAYPLNYNESEIRALSPVFERNNIDIVLSGHDHIYSRTSMFENERVTTQSGVTYVVGGSASGSKYYDGDNTRPWVDKVYDNNNPVFTVLKFRDGNRIEFIAYAVENGENVVVDEFVISKQNINVDASNANYEGDYAIKTGENHTFKITPKVGYRISKVLVNGKELNQENDIYRVSNVQENLNIEVITEEIKTSIYDVNQDGVIDLNDAKAILKHLTGKELLSNEIIEYLKSENKELSLSLVREILEVLGDK</sequence>
<dbReference type="InterPro" id="IPR004843">
    <property type="entry name" value="Calcineurin-like_PHP"/>
</dbReference>
<dbReference type="InterPro" id="IPR029052">
    <property type="entry name" value="Metallo-depent_PP-like"/>
</dbReference>
<accession>A0A449BDC1</accession>
<dbReference type="PANTHER" id="PTHR22953">
    <property type="entry name" value="ACID PHOSPHATASE RELATED"/>
    <property type="match status" value="1"/>
</dbReference>
<dbReference type="PROSITE" id="PS50222">
    <property type="entry name" value="EF_HAND_2"/>
    <property type="match status" value="1"/>
</dbReference>
<dbReference type="Pfam" id="PF16656">
    <property type="entry name" value="Pur_ac_phosph_N"/>
    <property type="match status" value="1"/>
</dbReference>
<dbReference type="Gene3D" id="2.60.40.680">
    <property type="match status" value="1"/>
</dbReference>
<dbReference type="PANTHER" id="PTHR22953:SF153">
    <property type="entry name" value="PURPLE ACID PHOSPHATASE"/>
    <property type="match status" value="1"/>
</dbReference>
<dbReference type="SUPFAM" id="SSF56300">
    <property type="entry name" value="Metallo-dependent phosphatases"/>
    <property type="match status" value="1"/>
</dbReference>
<dbReference type="SUPFAM" id="SSF49384">
    <property type="entry name" value="Carbohydrate-binding domain"/>
    <property type="match status" value="1"/>
</dbReference>
<dbReference type="InterPro" id="IPR002048">
    <property type="entry name" value="EF_hand_dom"/>
</dbReference>
<keyword evidence="1" id="KW-0732">Signal</keyword>
<dbReference type="GO" id="GO:0030246">
    <property type="term" value="F:carbohydrate binding"/>
    <property type="evidence" value="ECO:0007669"/>
    <property type="project" value="InterPro"/>
</dbReference>
<keyword evidence="4" id="KW-1185">Reference proteome</keyword>
<dbReference type="InterPro" id="IPR039331">
    <property type="entry name" value="PAPs-like"/>
</dbReference>
<feature type="domain" description="EF-hand" evidence="2">
    <location>
        <begin position="1554"/>
        <end position="1577"/>
    </location>
</feature>
<evidence type="ECO:0000313" key="3">
    <source>
        <dbReference type="EMBL" id="VEU80417.1"/>
    </source>
</evidence>
<gene>
    <name evidence="3" type="ORF">NCTC10138_00787</name>
</gene>
<dbReference type="Pfam" id="PF00149">
    <property type="entry name" value="Metallophos"/>
    <property type="match status" value="1"/>
</dbReference>
<dbReference type="Gene3D" id="3.60.21.10">
    <property type="match status" value="1"/>
</dbReference>
<name>A0A449BDC1_HAPAX</name>
<proteinExistence type="predicted"/>
<dbReference type="InterPro" id="IPR008965">
    <property type="entry name" value="CBM2/CBM3_carb-bd_dom_sf"/>
</dbReference>